<gene>
    <name evidence="1" type="ORF">TNCT_527031</name>
</gene>
<evidence type="ECO:0000313" key="2">
    <source>
        <dbReference type="Proteomes" id="UP000887116"/>
    </source>
</evidence>
<sequence>MTFFDLTSRIFLKIPSGTIVQQVTDRSQAAGVDHYFLQTVHFLTESLFSGQTDVRRCTSRALDRPSETPNASVSLYT</sequence>
<name>A0A8X6GZM5_TRICU</name>
<accession>A0A8X6GZM5</accession>
<proteinExistence type="predicted"/>
<organism evidence="1 2">
    <name type="scientific">Trichonephila clavata</name>
    <name type="common">Joro spider</name>
    <name type="synonym">Nephila clavata</name>
    <dbReference type="NCBI Taxonomy" id="2740835"/>
    <lineage>
        <taxon>Eukaryota</taxon>
        <taxon>Metazoa</taxon>
        <taxon>Ecdysozoa</taxon>
        <taxon>Arthropoda</taxon>
        <taxon>Chelicerata</taxon>
        <taxon>Arachnida</taxon>
        <taxon>Araneae</taxon>
        <taxon>Araneomorphae</taxon>
        <taxon>Entelegynae</taxon>
        <taxon>Araneoidea</taxon>
        <taxon>Nephilidae</taxon>
        <taxon>Trichonephila</taxon>
    </lineage>
</organism>
<dbReference type="EMBL" id="BMAO01024139">
    <property type="protein sequence ID" value="GFQ93208.1"/>
    <property type="molecule type" value="Genomic_DNA"/>
</dbReference>
<reference evidence="1" key="1">
    <citation type="submission" date="2020-07" db="EMBL/GenBank/DDBJ databases">
        <title>Multicomponent nature underlies the extraordinary mechanical properties of spider dragline silk.</title>
        <authorList>
            <person name="Kono N."/>
            <person name="Nakamura H."/>
            <person name="Mori M."/>
            <person name="Yoshida Y."/>
            <person name="Ohtoshi R."/>
            <person name="Malay A.D."/>
            <person name="Moran D.A.P."/>
            <person name="Tomita M."/>
            <person name="Numata K."/>
            <person name="Arakawa K."/>
        </authorList>
    </citation>
    <scope>NUCLEOTIDE SEQUENCE</scope>
</reference>
<protein>
    <submittedName>
        <fullName evidence="1">Uncharacterized protein</fullName>
    </submittedName>
</protein>
<dbReference type="Proteomes" id="UP000887116">
    <property type="component" value="Unassembled WGS sequence"/>
</dbReference>
<dbReference type="AlphaFoldDB" id="A0A8X6GZM5"/>
<evidence type="ECO:0000313" key="1">
    <source>
        <dbReference type="EMBL" id="GFQ93208.1"/>
    </source>
</evidence>
<comment type="caution">
    <text evidence="1">The sequence shown here is derived from an EMBL/GenBank/DDBJ whole genome shotgun (WGS) entry which is preliminary data.</text>
</comment>
<keyword evidence="2" id="KW-1185">Reference proteome</keyword>